<feature type="transmembrane region" description="Helical" evidence="7">
    <location>
        <begin position="364"/>
        <end position="390"/>
    </location>
</feature>
<dbReference type="PANTHER" id="PTHR43823:SF3">
    <property type="entry name" value="MULTIDRUG EXPORT PROTEIN MEPA"/>
    <property type="match status" value="1"/>
</dbReference>
<evidence type="ECO:0000256" key="6">
    <source>
        <dbReference type="SAM" id="MobiDB-lite"/>
    </source>
</evidence>
<keyword evidence="5 7" id="KW-0472">Membrane</keyword>
<feature type="transmembrane region" description="Helical" evidence="7">
    <location>
        <begin position="482"/>
        <end position="505"/>
    </location>
</feature>
<feature type="transmembrane region" description="Helical" evidence="7">
    <location>
        <begin position="420"/>
        <end position="443"/>
    </location>
</feature>
<keyword evidence="3 7" id="KW-0812">Transmembrane</keyword>
<protein>
    <submittedName>
        <fullName evidence="8">MatE and transmembrane domain-containing protein</fullName>
    </submittedName>
</protein>
<organism evidence="8">
    <name type="scientific">Spironucleus salmonicida</name>
    <dbReference type="NCBI Taxonomy" id="348837"/>
    <lineage>
        <taxon>Eukaryota</taxon>
        <taxon>Metamonada</taxon>
        <taxon>Diplomonadida</taxon>
        <taxon>Hexamitidae</taxon>
        <taxon>Hexamitinae</taxon>
        <taxon>Spironucleus</taxon>
    </lineage>
</organism>
<evidence type="ECO:0000313" key="8">
    <source>
        <dbReference type="EMBL" id="EST47596.1"/>
    </source>
</evidence>
<accession>V6LV59</accession>
<feature type="transmembrane region" description="Helical" evidence="7">
    <location>
        <begin position="47"/>
        <end position="68"/>
    </location>
</feature>
<reference evidence="8 9" key="1">
    <citation type="journal article" date="2014" name="PLoS Genet.">
        <title>The Genome of Spironucleus salmonicida Highlights a Fish Pathogen Adapted to Fluctuating Environments.</title>
        <authorList>
            <person name="Xu F."/>
            <person name="Jerlstrom-Hultqvist J."/>
            <person name="Einarsson E."/>
            <person name="Astvaldsson A."/>
            <person name="Svard S.G."/>
            <person name="Andersson J.O."/>
        </authorList>
    </citation>
    <scope>NUCLEOTIDE SEQUENCE</scope>
    <source>
        <strain evidence="9">ATCC 50377</strain>
    </source>
</reference>
<evidence type="ECO:0000256" key="3">
    <source>
        <dbReference type="ARBA" id="ARBA00022692"/>
    </source>
</evidence>
<feature type="transmembrane region" description="Helical" evidence="7">
    <location>
        <begin position="450"/>
        <end position="470"/>
    </location>
</feature>
<feature type="transmembrane region" description="Helical" evidence="7">
    <location>
        <begin position="117"/>
        <end position="143"/>
    </location>
</feature>
<feature type="transmembrane region" description="Helical" evidence="7">
    <location>
        <begin position="333"/>
        <end position="352"/>
    </location>
</feature>
<keyword evidence="10" id="KW-1185">Reference proteome</keyword>
<feature type="transmembrane region" description="Helical" evidence="7">
    <location>
        <begin position="194"/>
        <end position="213"/>
    </location>
</feature>
<dbReference type="InterPro" id="IPR051327">
    <property type="entry name" value="MATE_MepA_subfamily"/>
</dbReference>
<dbReference type="PANTHER" id="PTHR43823">
    <property type="entry name" value="SPORULATION PROTEIN YKVU"/>
    <property type="match status" value="1"/>
</dbReference>
<comment type="subcellular location">
    <subcellularLocation>
        <location evidence="1">Cell membrane</location>
        <topology evidence="1">Multi-pass membrane protein</topology>
    </subcellularLocation>
</comment>
<keyword evidence="4 7" id="KW-1133">Transmembrane helix</keyword>
<reference evidence="9" key="2">
    <citation type="submission" date="2020-12" db="EMBL/GenBank/DDBJ databases">
        <title>New Spironucleus salmonicida genome in near-complete chromosomes.</title>
        <authorList>
            <person name="Xu F."/>
            <person name="Kurt Z."/>
            <person name="Jimenez-Gonzalez A."/>
            <person name="Astvaldsson A."/>
            <person name="Andersson J.O."/>
            <person name="Svard S.G."/>
        </authorList>
    </citation>
    <scope>NUCLEOTIDE SEQUENCE</scope>
    <source>
        <strain evidence="9">ATCC 50377</strain>
    </source>
</reference>
<dbReference type="EMBL" id="KI546038">
    <property type="protein sequence ID" value="EST47596.1"/>
    <property type="molecule type" value="Genomic_DNA"/>
</dbReference>
<feature type="transmembrane region" description="Helical" evidence="7">
    <location>
        <begin position="228"/>
        <end position="254"/>
    </location>
</feature>
<dbReference type="Proteomes" id="UP000018208">
    <property type="component" value="Unassembled WGS sequence"/>
</dbReference>
<feature type="transmembrane region" description="Helical" evidence="7">
    <location>
        <begin position="155"/>
        <end position="173"/>
    </location>
</feature>
<evidence type="ECO:0000256" key="5">
    <source>
        <dbReference type="ARBA" id="ARBA00023136"/>
    </source>
</evidence>
<feature type="compositionally biased region" description="Basic and acidic residues" evidence="6">
    <location>
        <begin position="589"/>
        <end position="613"/>
    </location>
</feature>
<evidence type="ECO:0000256" key="4">
    <source>
        <dbReference type="ARBA" id="ARBA00022989"/>
    </source>
</evidence>
<sequence>MTEYKSQVSGKSCESDASSMNCRGIDIQHAVLLPLSQLLLQNIPAHFVMNLIIQLQYVLEIYLVLFYLGVDYAAAIATLQPLIFLSTHAVSIAVNRATSELVAQFLQAAQMVASNTIFTYGITLAILFSIICIAIVISLSGTISEYFTPYIAAEAKQYITLVGGVGCAMGLFSTSMKPYYRVENRKSVELYMDFGYVVIKLTTLLVLMALYISQGPSTEETPEQPQKFIMVAVAELAGQGFALVISLLAIVPALSQASGLKLAARYDLKLFNPFRFKVLLNILKSIIPFYLYEARWALGTIPVFVSIIFNENGSDFQKFIFIFTYYMLRIGKIASSVNFASEPVMLAIGAINMSVKRYDRVFKLVLQSLILVFALSFTFAFICFVCAPAFTNVLFVMANSALTEKYTVTELENWLSQFSFLKWGMIEGMGLAPLQVCCNIAIFTSKPYKLAIYSLFQLLINSSLSVALVTQEGVNQPLYQGIYLTDVSLLLFQIPIVIAEVFGLYKLQFVTQAKQDGDMGGLQDTFNDQKEAANIDIDGQQKDSELINVTRNDLSGLNGQSIDFYKNSMLEDRDGKKNELNLINSLLGSKRESQPSRNSKGDSDEMALKTLDE</sequence>
<gene>
    <name evidence="8" type="ORF">SS50377_12288</name>
    <name evidence="9" type="ORF">SS50377_23015</name>
</gene>
<evidence type="ECO:0000256" key="7">
    <source>
        <dbReference type="SAM" id="Phobius"/>
    </source>
</evidence>
<evidence type="ECO:0000313" key="9">
    <source>
        <dbReference type="EMBL" id="KAH0575382.1"/>
    </source>
</evidence>
<keyword evidence="2" id="KW-1003">Cell membrane</keyword>
<dbReference type="EMBL" id="AUWU02000003">
    <property type="protein sequence ID" value="KAH0575382.1"/>
    <property type="molecule type" value="Genomic_DNA"/>
</dbReference>
<feature type="region of interest" description="Disordered" evidence="6">
    <location>
        <begin position="587"/>
        <end position="613"/>
    </location>
</feature>
<dbReference type="VEuPathDB" id="GiardiaDB:SS50377_23015"/>
<name>V6LV59_9EUKA</name>
<feature type="transmembrane region" description="Helical" evidence="7">
    <location>
        <begin position="74"/>
        <end position="96"/>
    </location>
</feature>
<dbReference type="AlphaFoldDB" id="V6LV59"/>
<proteinExistence type="predicted"/>
<evidence type="ECO:0000256" key="2">
    <source>
        <dbReference type="ARBA" id="ARBA00022475"/>
    </source>
</evidence>
<dbReference type="GO" id="GO:0005886">
    <property type="term" value="C:plasma membrane"/>
    <property type="evidence" value="ECO:0007669"/>
    <property type="project" value="UniProtKB-SubCell"/>
</dbReference>
<evidence type="ECO:0000313" key="10">
    <source>
        <dbReference type="Proteomes" id="UP000018208"/>
    </source>
</evidence>
<evidence type="ECO:0000256" key="1">
    <source>
        <dbReference type="ARBA" id="ARBA00004651"/>
    </source>
</evidence>